<evidence type="ECO:0000313" key="1">
    <source>
        <dbReference type="EMBL" id="QCX38641.1"/>
    </source>
</evidence>
<gene>
    <name evidence="1" type="ORF">FF125_09430</name>
</gene>
<proteinExistence type="predicted"/>
<reference evidence="1 2" key="1">
    <citation type="submission" date="2019-05" db="EMBL/GenBank/DDBJ databases">
        <title>Algicella ahnfeltiae gen. nov., sp. nov., a novel marine bacterium of the family Flavobacteriaceae isolated from a red alga.</title>
        <authorList>
            <person name="Nedashkovskaya O.I."/>
            <person name="Kukhlevskiy A.D."/>
            <person name="Kim S.-G."/>
            <person name="Zhukova N.V."/>
            <person name="Mikhailov V.V."/>
        </authorList>
    </citation>
    <scope>NUCLEOTIDE SEQUENCE [LARGE SCALE GENOMIC DNA]</scope>
    <source>
        <strain evidence="1 2">10Alg115</strain>
    </source>
</reference>
<dbReference type="EMBL" id="CP040749">
    <property type="protein sequence ID" value="QCX38641.1"/>
    <property type="molecule type" value="Genomic_DNA"/>
</dbReference>
<keyword evidence="2" id="KW-1185">Reference proteome</keyword>
<sequence>MKTQKALDKLIQADKDHKVMSAFAGVVYNDSVDMKINVIGAMHTSGWLKNRIKPFWTEYNHGTNEWIEKSINRAIANDFDDYAVSALLNCKIQSIIETIKKIGLTFISSRYYDDYKKGKVNVLTFAQKIDKHSSKVISKVIEFGWINETEEIVDVAVMRAMIFETNYELKENQVYGKNYSTYYRRATLPFGNWNLANSEPFELKEEWDIFNNLNSDIKSELIFIE</sequence>
<organism evidence="1 2">
    <name type="scientific">Aureibaculum algae</name>
    <dbReference type="NCBI Taxonomy" id="2584122"/>
    <lineage>
        <taxon>Bacteria</taxon>
        <taxon>Pseudomonadati</taxon>
        <taxon>Bacteroidota</taxon>
        <taxon>Flavobacteriia</taxon>
        <taxon>Flavobacteriales</taxon>
        <taxon>Flavobacteriaceae</taxon>
        <taxon>Aureibaculum</taxon>
    </lineage>
</organism>
<evidence type="ECO:0000313" key="2">
    <source>
        <dbReference type="Proteomes" id="UP000306229"/>
    </source>
</evidence>
<name>A0A5B7TTG2_9FLAO</name>
<dbReference type="AlphaFoldDB" id="A0A5B7TTG2"/>
<dbReference type="OrthoDB" id="188103at2"/>
<protein>
    <submittedName>
        <fullName evidence="1">Uncharacterized protein</fullName>
    </submittedName>
</protein>
<accession>A0A5B7TTG2</accession>
<dbReference type="Proteomes" id="UP000306229">
    <property type="component" value="Chromosome"/>
</dbReference>
<dbReference type="RefSeq" id="WP_138949533.1">
    <property type="nucleotide sequence ID" value="NZ_CP040749.1"/>
</dbReference>
<dbReference type="KEGG" id="fbe:FF125_09430"/>